<gene>
    <name evidence="2" type="ORF">OLC1_LOCUS23808</name>
</gene>
<keyword evidence="1" id="KW-1133">Transmembrane helix</keyword>
<proteinExistence type="predicted"/>
<feature type="transmembrane region" description="Helical" evidence="1">
    <location>
        <begin position="55"/>
        <end position="80"/>
    </location>
</feature>
<dbReference type="EMBL" id="OX459126">
    <property type="protein sequence ID" value="CAI9117808.1"/>
    <property type="molecule type" value="Genomic_DNA"/>
</dbReference>
<name>A0AAV1EDN6_OLDCO</name>
<keyword evidence="1" id="KW-0812">Transmembrane</keyword>
<evidence type="ECO:0000256" key="1">
    <source>
        <dbReference type="SAM" id="Phobius"/>
    </source>
</evidence>
<reference evidence="2" key="1">
    <citation type="submission" date="2023-03" db="EMBL/GenBank/DDBJ databases">
        <authorList>
            <person name="Julca I."/>
        </authorList>
    </citation>
    <scope>NUCLEOTIDE SEQUENCE</scope>
</reference>
<organism evidence="2 3">
    <name type="scientific">Oldenlandia corymbosa var. corymbosa</name>
    <dbReference type="NCBI Taxonomy" id="529605"/>
    <lineage>
        <taxon>Eukaryota</taxon>
        <taxon>Viridiplantae</taxon>
        <taxon>Streptophyta</taxon>
        <taxon>Embryophyta</taxon>
        <taxon>Tracheophyta</taxon>
        <taxon>Spermatophyta</taxon>
        <taxon>Magnoliopsida</taxon>
        <taxon>eudicotyledons</taxon>
        <taxon>Gunneridae</taxon>
        <taxon>Pentapetalae</taxon>
        <taxon>asterids</taxon>
        <taxon>lamiids</taxon>
        <taxon>Gentianales</taxon>
        <taxon>Rubiaceae</taxon>
        <taxon>Rubioideae</taxon>
        <taxon>Spermacoceae</taxon>
        <taxon>Hedyotis-Oldenlandia complex</taxon>
        <taxon>Oldenlandia</taxon>
    </lineage>
</organism>
<dbReference type="AlphaFoldDB" id="A0AAV1EDN6"/>
<dbReference type="Proteomes" id="UP001161247">
    <property type="component" value="Chromosome 9"/>
</dbReference>
<keyword evidence="3" id="KW-1185">Reference proteome</keyword>
<accession>A0AAV1EDN6</accession>
<keyword evidence="1" id="KW-0472">Membrane</keyword>
<protein>
    <submittedName>
        <fullName evidence="2">OLC1v1019293C1</fullName>
    </submittedName>
</protein>
<evidence type="ECO:0000313" key="2">
    <source>
        <dbReference type="EMBL" id="CAI9117808.1"/>
    </source>
</evidence>
<sequence length="286" mass="29900">MTAFPLPIVALADTLTAAVTLPLIAQLAETLLMTIATLRVTPVIATSIQTLPMIVVAFAGFVSPIAAVVEIAPVVVGSVLQMDRLAQIALGMVESAEVTPMVVVSATMAVMASHSTALLSDRSVETPLMMISAGVASVMTKPVGSIRMATEYPDTPSATNMTVGYVPMQMLFADVVTASVGSALLLNHYSDTESIPTETSLDMFWTVGYTSVIDESVKTLSGIVGTASITTPWIVSSTDRPTETSLAVFRTDGYVSVIADSAVAATTVVERSLSAAETIRTHDQKL</sequence>
<evidence type="ECO:0000313" key="3">
    <source>
        <dbReference type="Proteomes" id="UP001161247"/>
    </source>
</evidence>